<reference evidence="2 3" key="1">
    <citation type="journal article" date="2015" name="Nature">
        <title>rRNA introns, odd ribosomes, and small enigmatic genomes across a large radiation of phyla.</title>
        <authorList>
            <person name="Brown C.T."/>
            <person name="Hug L.A."/>
            <person name="Thomas B.C."/>
            <person name="Sharon I."/>
            <person name="Castelle C.J."/>
            <person name="Singh A."/>
            <person name="Wilkins M.J."/>
            <person name="Williams K.H."/>
            <person name="Banfield J.F."/>
        </authorList>
    </citation>
    <scope>NUCLEOTIDE SEQUENCE [LARGE SCALE GENOMIC DNA]</scope>
</reference>
<organism evidence="2 3">
    <name type="scientific">Candidatus Uhrbacteria bacterium GW2011_GWF2_46_218</name>
    <dbReference type="NCBI Taxonomy" id="1619001"/>
    <lineage>
        <taxon>Bacteria</taxon>
        <taxon>Candidatus Uhriibacteriota</taxon>
    </lineage>
</organism>
<dbReference type="AlphaFoldDB" id="A0A0G1PK42"/>
<dbReference type="EMBL" id="LCMG01000011">
    <property type="protein sequence ID" value="KKU33179.1"/>
    <property type="molecule type" value="Genomic_DNA"/>
</dbReference>
<sequence>MAIIYPYLPEGRTFKFVPDGYPFLEQAKQARAKLAGDPIWPNGAVLVKDGMVVAKAGNGFDRGSHLVHICPRIVEDCPSGQGYELCGLHDPEGHAEQMVIKKAQEAGVDPVGADVYMYGHWWCCKPCWDAMIAAGIKDVYLLDGAHEEFTREKVHAPYLVPQIKKVSLLGNDLEHICDSVSCACKEIGCTLSLELSKEDDVVMVHFGEEGASVFSHVTSLGKPVVLFSLEGIDVPEEILRDSLLAYHLVYRLDTSLQKKIKNILIQF</sequence>
<evidence type="ECO:0000259" key="1">
    <source>
        <dbReference type="PROSITE" id="PS51747"/>
    </source>
</evidence>
<evidence type="ECO:0000313" key="3">
    <source>
        <dbReference type="Proteomes" id="UP000034705"/>
    </source>
</evidence>
<dbReference type="InterPro" id="IPR016193">
    <property type="entry name" value="Cytidine_deaminase-like"/>
</dbReference>
<accession>A0A0G1PK42</accession>
<feature type="domain" description="CMP/dCMP-type deaminase" evidence="1">
    <location>
        <begin position="18"/>
        <end position="152"/>
    </location>
</feature>
<dbReference type="Gene3D" id="3.40.140.10">
    <property type="entry name" value="Cytidine Deaminase, domain 2"/>
    <property type="match status" value="1"/>
</dbReference>
<dbReference type="PROSITE" id="PS51747">
    <property type="entry name" value="CYT_DCMP_DEAMINASES_2"/>
    <property type="match status" value="1"/>
</dbReference>
<comment type="caution">
    <text evidence="2">The sequence shown here is derived from an EMBL/GenBank/DDBJ whole genome shotgun (WGS) entry which is preliminary data.</text>
</comment>
<evidence type="ECO:0000313" key="2">
    <source>
        <dbReference type="EMBL" id="KKU33179.1"/>
    </source>
</evidence>
<name>A0A0G1PK42_9BACT</name>
<dbReference type="Proteomes" id="UP000034705">
    <property type="component" value="Unassembled WGS sequence"/>
</dbReference>
<dbReference type="InterPro" id="IPR002125">
    <property type="entry name" value="CMP_dCMP_dom"/>
</dbReference>
<gene>
    <name evidence="2" type="ORF">UX45_C0011G0015</name>
</gene>
<dbReference type="SUPFAM" id="SSF53927">
    <property type="entry name" value="Cytidine deaminase-like"/>
    <property type="match status" value="1"/>
</dbReference>
<dbReference type="Pfam" id="PF00383">
    <property type="entry name" value="dCMP_cyt_deam_1"/>
    <property type="match status" value="1"/>
</dbReference>
<protein>
    <recommendedName>
        <fullName evidence="1">CMP/dCMP-type deaminase domain-containing protein</fullName>
    </recommendedName>
</protein>
<dbReference type="GO" id="GO:0003824">
    <property type="term" value="F:catalytic activity"/>
    <property type="evidence" value="ECO:0007669"/>
    <property type="project" value="InterPro"/>
</dbReference>
<proteinExistence type="predicted"/>